<dbReference type="CDD" id="cd05403">
    <property type="entry name" value="NT_KNTase_like"/>
    <property type="match status" value="1"/>
</dbReference>
<name>A0A520XGM4_9DELT</name>
<gene>
    <name evidence="2" type="ORF">EVJ48_00055</name>
</gene>
<dbReference type="SUPFAM" id="SSF81301">
    <property type="entry name" value="Nucleotidyltransferase"/>
    <property type="match status" value="1"/>
</dbReference>
<evidence type="ECO:0000313" key="3">
    <source>
        <dbReference type="Proteomes" id="UP000322454"/>
    </source>
</evidence>
<evidence type="ECO:0000259" key="1">
    <source>
        <dbReference type="Pfam" id="PF01909"/>
    </source>
</evidence>
<dbReference type="InterPro" id="IPR043519">
    <property type="entry name" value="NT_sf"/>
</dbReference>
<dbReference type="EMBL" id="SHMQ01000001">
    <property type="protein sequence ID" value="RZV40351.1"/>
    <property type="molecule type" value="Genomic_DNA"/>
</dbReference>
<protein>
    <submittedName>
        <fullName evidence="2">Nucleotidyltransferase domain-containing protein</fullName>
    </submittedName>
</protein>
<comment type="caution">
    <text evidence="2">The sequence shown here is derived from an EMBL/GenBank/DDBJ whole genome shotgun (WGS) entry which is preliminary data.</text>
</comment>
<dbReference type="Proteomes" id="UP000322454">
    <property type="component" value="Unassembled WGS sequence"/>
</dbReference>
<feature type="domain" description="Polymerase nucleotidyl transferase" evidence="1">
    <location>
        <begin position="11"/>
        <end position="96"/>
    </location>
</feature>
<dbReference type="GO" id="GO:0016779">
    <property type="term" value="F:nucleotidyltransferase activity"/>
    <property type="evidence" value="ECO:0007669"/>
    <property type="project" value="InterPro"/>
</dbReference>
<dbReference type="InterPro" id="IPR002934">
    <property type="entry name" value="Polymerase_NTP_transf_dom"/>
</dbReference>
<evidence type="ECO:0000313" key="2">
    <source>
        <dbReference type="EMBL" id="RZV40351.1"/>
    </source>
</evidence>
<proteinExistence type="predicted"/>
<organism evidence="2 3">
    <name type="scientific">Candidatus Acidulodesulfobacterium acidiphilum</name>
    <dbReference type="NCBI Taxonomy" id="2597224"/>
    <lineage>
        <taxon>Bacteria</taxon>
        <taxon>Deltaproteobacteria</taxon>
        <taxon>Candidatus Acidulodesulfobacterales</taxon>
        <taxon>Candidatus Acidulodesulfobacterium</taxon>
    </lineage>
</organism>
<accession>A0A520XGM4</accession>
<dbReference type="Pfam" id="PF01909">
    <property type="entry name" value="NTP_transf_2"/>
    <property type="match status" value="1"/>
</dbReference>
<sequence>MRLSDLEKRVLIEQAKKYFGNNAKVYLFGSRIYDDKKGGDIDILIETDKDIEKLAELKFLTSFRRLAADRKVDLIVKTPSSQFKPIQETAKNEGILLC</sequence>
<dbReference type="Gene3D" id="3.30.460.10">
    <property type="entry name" value="Beta Polymerase, domain 2"/>
    <property type="match status" value="1"/>
</dbReference>
<dbReference type="AlphaFoldDB" id="A0A520XGM4"/>
<reference evidence="2 3" key="1">
    <citation type="submission" date="2019-01" db="EMBL/GenBank/DDBJ databases">
        <title>Insights into ecological role of a new deltaproteobacterial order Candidatus Sinidesulfobacterales (Sva0485) by metagenomics and metatranscriptomics.</title>
        <authorList>
            <person name="Tan S."/>
            <person name="Liu J."/>
            <person name="Fang Y."/>
            <person name="Hedlund B."/>
            <person name="Lian Z.-H."/>
            <person name="Huang L.-Y."/>
            <person name="Li J.-T."/>
            <person name="Huang L.-N."/>
            <person name="Li W.-J."/>
            <person name="Jiang H.-C."/>
            <person name="Dong H.-L."/>
            <person name="Shu W.-S."/>
        </authorList>
    </citation>
    <scope>NUCLEOTIDE SEQUENCE [LARGE SCALE GENOMIC DNA]</scope>
    <source>
        <strain evidence="2">AP4</strain>
    </source>
</reference>